<keyword evidence="2" id="KW-0732">Signal</keyword>
<keyword evidence="3 6" id="KW-0378">Hydrolase</keyword>
<dbReference type="GO" id="GO:0016787">
    <property type="term" value="F:hydrolase activity"/>
    <property type="evidence" value="ECO:0007669"/>
    <property type="project" value="UniProtKB-KW"/>
</dbReference>
<dbReference type="PANTHER" id="PTHR43108:SF8">
    <property type="entry name" value="SD21168P"/>
    <property type="match status" value="1"/>
</dbReference>
<evidence type="ECO:0000313" key="7">
    <source>
        <dbReference type="Proteomes" id="UP000614469"/>
    </source>
</evidence>
<dbReference type="InterPro" id="IPR019546">
    <property type="entry name" value="TAT_signal_bac_arc"/>
</dbReference>
<evidence type="ECO:0000256" key="2">
    <source>
        <dbReference type="ARBA" id="ARBA00022729"/>
    </source>
</evidence>
<reference evidence="6 7" key="1">
    <citation type="submission" date="2020-08" db="EMBL/GenBank/DDBJ databases">
        <title>Bridging the membrane lipid divide: bacteria of the FCB group superphylum have the potential to synthesize archaeal ether lipids.</title>
        <authorList>
            <person name="Villanueva L."/>
            <person name="Von Meijenfeldt F.A.B."/>
            <person name="Westbye A.B."/>
            <person name="Yadav S."/>
            <person name="Hopmans E.C."/>
            <person name="Dutilh B.E."/>
            <person name="Sinninghe Damste J.S."/>
        </authorList>
    </citation>
    <scope>NUCLEOTIDE SEQUENCE [LARGE SCALE GENOMIC DNA]</scope>
    <source>
        <strain evidence="6">NIOZ-UU36</strain>
    </source>
</reference>
<dbReference type="Proteomes" id="UP000614469">
    <property type="component" value="Unassembled WGS sequence"/>
</dbReference>
<dbReference type="InterPro" id="IPR000917">
    <property type="entry name" value="Sulfatase_N"/>
</dbReference>
<dbReference type="EMBL" id="JACNJN010000167">
    <property type="protein sequence ID" value="MBC8336497.1"/>
    <property type="molecule type" value="Genomic_DNA"/>
</dbReference>
<evidence type="ECO:0000256" key="4">
    <source>
        <dbReference type="ARBA" id="ARBA00023180"/>
    </source>
</evidence>
<dbReference type="InterPro" id="IPR024607">
    <property type="entry name" value="Sulfatase_CS"/>
</dbReference>
<evidence type="ECO:0000259" key="5">
    <source>
        <dbReference type="Pfam" id="PF00884"/>
    </source>
</evidence>
<dbReference type="NCBIfam" id="TIGR01409">
    <property type="entry name" value="TAT_signal_seq"/>
    <property type="match status" value="1"/>
</dbReference>
<name>A0A8J6NMF7_9CHLR</name>
<evidence type="ECO:0000313" key="6">
    <source>
        <dbReference type="EMBL" id="MBC8336497.1"/>
    </source>
</evidence>
<evidence type="ECO:0000256" key="1">
    <source>
        <dbReference type="ARBA" id="ARBA00008779"/>
    </source>
</evidence>
<dbReference type="PROSITE" id="PS51257">
    <property type="entry name" value="PROKAR_LIPOPROTEIN"/>
    <property type="match status" value="1"/>
</dbReference>
<proteinExistence type="inferred from homology"/>
<dbReference type="InterPro" id="IPR017850">
    <property type="entry name" value="Alkaline_phosphatase_core_sf"/>
</dbReference>
<dbReference type="PROSITE" id="PS00523">
    <property type="entry name" value="SULFATASE_1"/>
    <property type="match status" value="1"/>
</dbReference>
<dbReference type="AlphaFoldDB" id="A0A8J6NMF7"/>
<dbReference type="PROSITE" id="PS51318">
    <property type="entry name" value="TAT"/>
    <property type="match status" value="1"/>
</dbReference>
<protein>
    <submittedName>
        <fullName evidence="6">Sulfatase-like hydrolase/transferase</fullName>
    </submittedName>
</protein>
<organism evidence="6 7">
    <name type="scientific">Candidatus Desulfolinea nitratireducens</name>
    <dbReference type="NCBI Taxonomy" id="2841698"/>
    <lineage>
        <taxon>Bacteria</taxon>
        <taxon>Bacillati</taxon>
        <taxon>Chloroflexota</taxon>
        <taxon>Anaerolineae</taxon>
        <taxon>Anaerolineales</taxon>
        <taxon>Anaerolineales incertae sedis</taxon>
        <taxon>Candidatus Desulfolinea</taxon>
    </lineage>
</organism>
<dbReference type="Pfam" id="PF00884">
    <property type="entry name" value="Sulfatase"/>
    <property type="match status" value="1"/>
</dbReference>
<comment type="similarity">
    <text evidence="1">Belongs to the sulfatase family.</text>
</comment>
<gene>
    <name evidence="6" type="ORF">H8E29_14630</name>
</gene>
<dbReference type="SUPFAM" id="SSF53649">
    <property type="entry name" value="Alkaline phosphatase-like"/>
    <property type="match status" value="1"/>
</dbReference>
<dbReference type="Gene3D" id="3.40.720.10">
    <property type="entry name" value="Alkaline Phosphatase, subunit A"/>
    <property type="match status" value="1"/>
</dbReference>
<dbReference type="PANTHER" id="PTHR43108">
    <property type="entry name" value="N-ACETYLGLUCOSAMINE-6-SULFATASE FAMILY MEMBER"/>
    <property type="match status" value="1"/>
</dbReference>
<sequence>MKKNITRRDFLRLSALTAGAATLTSCEKWLVSVGLKEERPNFLIIYTDDQRYDSMWQMPRTQELIFDQGVTFNHGYITTPLCGPSRCSILTGMYAHSHNIRENQDEGFNETTFAKYLQDDGYYTGMVGKYLNEWTVKDKPKPEFEYWRAISRGQSRYNNPDIMVDGEWVRHQGQYITDVFGDYVIEFIEKAERKQKPFCLYFAPNAPHAPATPADEDKFLSIDLPEFPPNFNEEDVSDKPNWIQEKEPLLSDEAIHEINEFRNDQLLTLRSLDRNIERIINKLKEEELLDKTVIIFLSDNGKLWGEHRMASKNSFYEEASRVPFALRYPPLVPTPYLEEKPVSNIDIAPTLYDLARIPIPPEVEGESLVPLLQTGDSLRDGVLIEGWPGRGHYAAYHVGNYVYAETEGDKSEFYDLEKDPYQLSNGIDQPEYQPIIEKLKNSLDQVREK</sequence>
<dbReference type="PROSITE" id="PS00149">
    <property type="entry name" value="SULFATASE_2"/>
    <property type="match status" value="1"/>
</dbReference>
<evidence type="ECO:0000256" key="3">
    <source>
        <dbReference type="ARBA" id="ARBA00022801"/>
    </source>
</evidence>
<keyword evidence="4" id="KW-0325">Glycoprotein</keyword>
<dbReference type="InterPro" id="IPR006311">
    <property type="entry name" value="TAT_signal"/>
</dbReference>
<accession>A0A8J6NMF7</accession>
<comment type="caution">
    <text evidence="6">The sequence shown here is derived from an EMBL/GenBank/DDBJ whole genome shotgun (WGS) entry which is preliminary data.</text>
</comment>
<feature type="domain" description="Sulfatase N-terminal" evidence="5">
    <location>
        <begin position="40"/>
        <end position="356"/>
    </location>
</feature>
<dbReference type="CDD" id="cd16147">
    <property type="entry name" value="G6S"/>
    <property type="match status" value="1"/>
</dbReference>